<evidence type="ECO:0000256" key="1">
    <source>
        <dbReference type="SAM" id="Coils"/>
    </source>
</evidence>
<proteinExistence type="predicted"/>
<sequence>MESLESSRRSSRRLRPQKKSVKDSIEFNELRSFEGTEQSLQSDHKDRVMKLEERIQKIEEDSNKLNKVRQKLKGTMDRVVRLENLSQDTAHTPKKLTKREMQSTQKNLEGLGQLPVESESVIISALMEKARYSQMNDSLRRSRSPLISNKETRRVPSTELKQCLKSRGFVLEGDRPIFRKYNPSH</sequence>
<dbReference type="EMBL" id="MPUH01000021">
    <property type="protein sequence ID" value="OMJ94817.1"/>
    <property type="molecule type" value="Genomic_DNA"/>
</dbReference>
<comment type="caution">
    <text evidence="3">The sequence shown here is derived from an EMBL/GenBank/DDBJ whole genome shotgun (WGS) entry which is preliminary data.</text>
</comment>
<name>A0A1R2D0M7_9CILI</name>
<feature type="region of interest" description="Disordered" evidence="2">
    <location>
        <begin position="1"/>
        <end position="23"/>
    </location>
</feature>
<protein>
    <submittedName>
        <fullName evidence="3">Uncharacterized protein</fullName>
    </submittedName>
</protein>
<feature type="coiled-coil region" evidence="1">
    <location>
        <begin position="41"/>
        <end position="85"/>
    </location>
</feature>
<gene>
    <name evidence="3" type="ORF">SteCoe_2003</name>
</gene>
<organism evidence="3 4">
    <name type="scientific">Stentor coeruleus</name>
    <dbReference type="NCBI Taxonomy" id="5963"/>
    <lineage>
        <taxon>Eukaryota</taxon>
        <taxon>Sar</taxon>
        <taxon>Alveolata</taxon>
        <taxon>Ciliophora</taxon>
        <taxon>Postciliodesmatophora</taxon>
        <taxon>Heterotrichea</taxon>
        <taxon>Heterotrichida</taxon>
        <taxon>Stentoridae</taxon>
        <taxon>Stentor</taxon>
    </lineage>
</organism>
<keyword evidence="4" id="KW-1185">Reference proteome</keyword>
<evidence type="ECO:0000313" key="3">
    <source>
        <dbReference type="EMBL" id="OMJ94817.1"/>
    </source>
</evidence>
<evidence type="ECO:0000256" key="2">
    <source>
        <dbReference type="SAM" id="MobiDB-lite"/>
    </source>
</evidence>
<keyword evidence="1" id="KW-0175">Coiled coil</keyword>
<accession>A0A1R2D0M7</accession>
<dbReference type="AlphaFoldDB" id="A0A1R2D0M7"/>
<dbReference type="Proteomes" id="UP000187209">
    <property type="component" value="Unassembled WGS sequence"/>
</dbReference>
<feature type="compositionally biased region" description="Basic residues" evidence="2">
    <location>
        <begin position="9"/>
        <end position="19"/>
    </location>
</feature>
<reference evidence="3 4" key="1">
    <citation type="submission" date="2016-11" db="EMBL/GenBank/DDBJ databases">
        <title>The macronuclear genome of Stentor coeruleus: a giant cell with tiny introns.</title>
        <authorList>
            <person name="Slabodnick M."/>
            <person name="Ruby J.G."/>
            <person name="Reiff S.B."/>
            <person name="Swart E.C."/>
            <person name="Gosai S."/>
            <person name="Prabakaran S."/>
            <person name="Witkowska E."/>
            <person name="Larue G.E."/>
            <person name="Fisher S."/>
            <person name="Freeman R.M."/>
            <person name="Gunawardena J."/>
            <person name="Chu W."/>
            <person name="Stover N.A."/>
            <person name="Gregory B.D."/>
            <person name="Nowacki M."/>
            <person name="Derisi J."/>
            <person name="Roy S.W."/>
            <person name="Marshall W.F."/>
            <person name="Sood P."/>
        </authorList>
    </citation>
    <scope>NUCLEOTIDE SEQUENCE [LARGE SCALE GENOMIC DNA]</scope>
    <source>
        <strain evidence="3">WM001</strain>
    </source>
</reference>
<evidence type="ECO:0000313" key="4">
    <source>
        <dbReference type="Proteomes" id="UP000187209"/>
    </source>
</evidence>